<reference evidence="1 2" key="1">
    <citation type="submission" date="2019-01" db="EMBL/GenBank/DDBJ databases">
        <title>Sequencing the genomes of 1000 actinobacteria strains.</title>
        <authorList>
            <person name="Klenk H.-P."/>
        </authorList>
    </citation>
    <scope>NUCLEOTIDE SEQUENCE [LARGE SCALE GENOMIC DNA]</scope>
    <source>
        <strain evidence="1 2">DSM 43925</strain>
    </source>
</reference>
<comment type="caution">
    <text evidence="1">The sequence shown here is derived from an EMBL/GenBank/DDBJ whole genome shotgun (WGS) entry which is preliminary data.</text>
</comment>
<organism evidence="1 2">
    <name type="scientific">Nonomuraea polychroma</name>
    <dbReference type="NCBI Taxonomy" id="46176"/>
    <lineage>
        <taxon>Bacteria</taxon>
        <taxon>Bacillati</taxon>
        <taxon>Actinomycetota</taxon>
        <taxon>Actinomycetes</taxon>
        <taxon>Streptosporangiales</taxon>
        <taxon>Streptosporangiaceae</taxon>
        <taxon>Nonomuraea</taxon>
    </lineage>
</organism>
<name>A0A438M8I7_9ACTN</name>
<protein>
    <submittedName>
        <fullName evidence="1">Uncharacterized protein</fullName>
    </submittedName>
</protein>
<sequence>MNPRTGVHTVAEGAAPIIRLATVDHDGPTAGFYDRNGPVPW</sequence>
<gene>
    <name evidence="1" type="ORF">EDD27_4542</name>
</gene>
<dbReference type="EMBL" id="SAUN01000001">
    <property type="protein sequence ID" value="RVX41935.1"/>
    <property type="molecule type" value="Genomic_DNA"/>
</dbReference>
<evidence type="ECO:0000313" key="1">
    <source>
        <dbReference type="EMBL" id="RVX41935.1"/>
    </source>
</evidence>
<proteinExistence type="predicted"/>
<dbReference type="AlphaFoldDB" id="A0A438M8I7"/>
<keyword evidence="2" id="KW-1185">Reference proteome</keyword>
<dbReference type="Proteomes" id="UP000284824">
    <property type="component" value="Unassembled WGS sequence"/>
</dbReference>
<accession>A0A438M8I7</accession>
<evidence type="ECO:0000313" key="2">
    <source>
        <dbReference type="Proteomes" id="UP000284824"/>
    </source>
</evidence>